<organism evidence="1 2">
    <name type="scientific">Apiospora rasikravindrae</name>
    <dbReference type="NCBI Taxonomy" id="990691"/>
    <lineage>
        <taxon>Eukaryota</taxon>
        <taxon>Fungi</taxon>
        <taxon>Dikarya</taxon>
        <taxon>Ascomycota</taxon>
        <taxon>Pezizomycotina</taxon>
        <taxon>Sordariomycetes</taxon>
        <taxon>Xylariomycetidae</taxon>
        <taxon>Amphisphaeriales</taxon>
        <taxon>Apiosporaceae</taxon>
        <taxon>Apiospora</taxon>
    </lineage>
</organism>
<gene>
    <name evidence="1" type="ORF">PG993_009839</name>
</gene>
<evidence type="ECO:0000313" key="2">
    <source>
        <dbReference type="Proteomes" id="UP001444661"/>
    </source>
</evidence>
<accession>A0ABR1SKJ2</accession>
<sequence length="270" mass="30283">MFGVTVKRAALRAFISRPVANKPPLPPGSHTRLNRILPPSRCKFHTRQAHGSNAKRRSGTLMAATGTTVVVALAASPMDGNVPRGHVHEIHQAWKSAFTTDSIVAARAATLLETRLWLHHYFRGDFIDEGTFDRPLLISRGVHILPEDTRVFYLPAENSATIPVVCVSLNHNMEHNPKLNISRAELKTLLDGELRMGELAKFHPMLRFVAVVAHLDQRVLSKWVQEGRFERCCVILRWADVTAPMVYENGRLPGVQWDDFLSDNGIPMSY</sequence>
<name>A0ABR1SKJ2_9PEZI</name>
<reference evidence="1 2" key="1">
    <citation type="submission" date="2023-01" db="EMBL/GenBank/DDBJ databases">
        <title>Analysis of 21 Apiospora genomes using comparative genomics revels a genus with tremendous synthesis potential of carbohydrate active enzymes and secondary metabolites.</title>
        <authorList>
            <person name="Sorensen T."/>
        </authorList>
    </citation>
    <scope>NUCLEOTIDE SEQUENCE [LARGE SCALE GENOMIC DNA]</scope>
    <source>
        <strain evidence="1 2">CBS 33761</strain>
    </source>
</reference>
<protein>
    <submittedName>
        <fullName evidence="1">Uncharacterized protein</fullName>
    </submittedName>
</protein>
<dbReference type="EMBL" id="JAQQWK010000009">
    <property type="protein sequence ID" value="KAK8034844.1"/>
    <property type="molecule type" value="Genomic_DNA"/>
</dbReference>
<comment type="caution">
    <text evidence="1">The sequence shown here is derived from an EMBL/GenBank/DDBJ whole genome shotgun (WGS) entry which is preliminary data.</text>
</comment>
<dbReference type="Proteomes" id="UP001444661">
    <property type="component" value="Unassembled WGS sequence"/>
</dbReference>
<keyword evidence="2" id="KW-1185">Reference proteome</keyword>
<proteinExistence type="predicted"/>
<evidence type="ECO:0000313" key="1">
    <source>
        <dbReference type="EMBL" id="KAK8034844.1"/>
    </source>
</evidence>